<dbReference type="Gene3D" id="3.90.280.10">
    <property type="entry name" value="PEBP-like"/>
    <property type="match status" value="1"/>
</dbReference>
<name>F4RCX3_MELLP</name>
<dbReference type="HOGENOM" id="CLU_043994_2_0_1"/>
<dbReference type="AlphaFoldDB" id="F4RCX3"/>
<evidence type="ECO:0000256" key="1">
    <source>
        <dbReference type="SAM" id="SignalP"/>
    </source>
</evidence>
<keyword evidence="1" id="KW-0732">Signal</keyword>
<dbReference type="EMBL" id="GL883096">
    <property type="protein sequence ID" value="EGG09800.1"/>
    <property type="molecule type" value="Genomic_DNA"/>
</dbReference>
<dbReference type="InterPro" id="IPR036610">
    <property type="entry name" value="PEBP-like_sf"/>
</dbReference>
<dbReference type="InterPro" id="IPR008914">
    <property type="entry name" value="PEBP"/>
</dbReference>
<dbReference type="SUPFAM" id="SSF49777">
    <property type="entry name" value="PEBP-like"/>
    <property type="match status" value="1"/>
</dbReference>
<dbReference type="OrthoDB" id="2506647at2759"/>
<dbReference type="KEGG" id="mlr:MELLADRAFT_124548"/>
<dbReference type="GeneID" id="18926834"/>
<dbReference type="InParanoid" id="F4RCX3"/>
<evidence type="ECO:0000313" key="2">
    <source>
        <dbReference type="EMBL" id="EGG09800.1"/>
    </source>
</evidence>
<dbReference type="PANTHER" id="PTHR11362">
    <property type="entry name" value="PHOSPHATIDYLETHANOLAMINE-BINDING PROTEIN"/>
    <property type="match status" value="1"/>
</dbReference>
<evidence type="ECO:0008006" key="4">
    <source>
        <dbReference type="Google" id="ProtNLM"/>
    </source>
</evidence>
<dbReference type="eggNOG" id="KOG3346">
    <property type="taxonomic scope" value="Eukaryota"/>
</dbReference>
<feature type="signal peptide" evidence="1">
    <location>
        <begin position="1"/>
        <end position="31"/>
    </location>
</feature>
<keyword evidence="3" id="KW-1185">Reference proteome</keyword>
<dbReference type="RefSeq" id="XP_007406854.1">
    <property type="nucleotide sequence ID" value="XM_007406792.1"/>
</dbReference>
<dbReference type="STRING" id="747676.F4RCX3"/>
<dbReference type="InterPro" id="IPR035810">
    <property type="entry name" value="PEBP_euk"/>
</dbReference>
<proteinExistence type="predicted"/>
<protein>
    <recommendedName>
        <fullName evidence="4">Secreted protein</fullName>
    </recommendedName>
</protein>
<dbReference type="PANTHER" id="PTHR11362:SF140">
    <property type="entry name" value="PEBP-LIKE PROTEIN"/>
    <property type="match status" value="1"/>
</dbReference>
<dbReference type="Proteomes" id="UP000001072">
    <property type="component" value="Unassembled WGS sequence"/>
</dbReference>
<dbReference type="CDD" id="cd00866">
    <property type="entry name" value="PEBP_euk"/>
    <property type="match status" value="1"/>
</dbReference>
<reference evidence="3" key="1">
    <citation type="journal article" date="2011" name="Proc. Natl. Acad. Sci. U.S.A.">
        <title>Obligate biotrophy features unraveled by the genomic analysis of rust fungi.</title>
        <authorList>
            <person name="Duplessis S."/>
            <person name="Cuomo C.A."/>
            <person name="Lin Y.-C."/>
            <person name="Aerts A."/>
            <person name="Tisserant E."/>
            <person name="Veneault-Fourrey C."/>
            <person name="Joly D.L."/>
            <person name="Hacquard S."/>
            <person name="Amselem J."/>
            <person name="Cantarel B.L."/>
            <person name="Chiu R."/>
            <person name="Coutinho P.M."/>
            <person name="Feau N."/>
            <person name="Field M."/>
            <person name="Frey P."/>
            <person name="Gelhaye E."/>
            <person name="Goldberg J."/>
            <person name="Grabherr M.G."/>
            <person name="Kodira C.D."/>
            <person name="Kohler A."/>
            <person name="Kuees U."/>
            <person name="Lindquist E.A."/>
            <person name="Lucas S.M."/>
            <person name="Mago R."/>
            <person name="Mauceli E."/>
            <person name="Morin E."/>
            <person name="Murat C."/>
            <person name="Pangilinan J.L."/>
            <person name="Park R."/>
            <person name="Pearson M."/>
            <person name="Quesneville H."/>
            <person name="Rouhier N."/>
            <person name="Sakthikumar S."/>
            <person name="Salamov A.A."/>
            <person name="Schmutz J."/>
            <person name="Selles B."/>
            <person name="Shapiro H."/>
            <person name="Tanguay P."/>
            <person name="Tuskan G.A."/>
            <person name="Henrissat B."/>
            <person name="Van de Peer Y."/>
            <person name="Rouze P."/>
            <person name="Ellis J.G."/>
            <person name="Dodds P.N."/>
            <person name="Schein J.E."/>
            <person name="Zhong S."/>
            <person name="Hamelin R.C."/>
            <person name="Grigoriev I.V."/>
            <person name="Szabo L.J."/>
            <person name="Martin F."/>
        </authorList>
    </citation>
    <scope>NUCLEOTIDE SEQUENCE [LARGE SCALE GENOMIC DNA]</scope>
    <source>
        <strain evidence="3">98AG31 / pathotype 3-4-7</strain>
    </source>
</reference>
<dbReference type="VEuPathDB" id="FungiDB:MELLADRAFT_124548"/>
<sequence>MLTLTVKSILHHTFLFISTYLLISQSQSIQAQVTSQQITEVRYEYDSFKLSAGYPDGFGIPLKPQAILNVFYPNGNINLGQLYNKSDVSTKPTISVTPIAAAVEGFKAPNAFTLIMSDANALGYPDPQGGFRHFLDNGVTFGDPSPTSTLTVNEASGTLITSYVGPAPPLNSGEHRYAWLLFAQPAGFQAPANLSSVNSGPGYWDLKSYVTTTGLGDLVAASFFTVQNGSATVASATATTTINTSTGLSSPANVAAITATDSPDPNCNTTSFAIAQHVNLVTLIKSLVFTVGIACISFSLVQ</sequence>
<evidence type="ECO:0000313" key="3">
    <source>
        <dbReference type="Proteomes" id="UP000001072"/>
    </source>
</evidence>
<dbReference type="Pfam" id="PF01161">
    <property type="entry name" value="PBP"/>
    <property type="match status" value="1"/>
</dbReference>
<feature type="chain" id="PRO_5003320724" description="Secreted protein" evidence="1">
    <location>
        <begin position="32"/>
        <end position="302"/>
    </location>
</feature>
<gene>
    <name evidence="2" type="ORF">MELLADRAFT_124548</name>
</gene>
<organism evidence="3">
    <name type="scientific">Melampsora larici-populina (strain 98AG31 / pathotype 3-4-7)</name>
    <name type="common">Poplar leaf rust fungus</name>
    <dbReference type="NCBI Taxonomy" id="747676"/>
    <lineage>
        <taxon>Eukaryota</taxon>
        <taxon>Fungi</taxon>
        <taxon>Dikarya</taxon>
        <taxon>Basidiomycota</taxon>
        <taxon>Pucciniomycotina</taxon>
        <taxon>Pucciniomycetes</taxon>
        <taxon>Pucciniales</taxon>
        <taxon>Melampsoraceae</taxon>
        <taxon>Melampsora</taxon>
    </lineage>
</organism>
<accession>F4RCX3</accession>